<evidence type="ECO:0000313" key="6">
    <source>
        <dbReference type="Proteomes" id="UP000078576"/>
    </source>
</evidence>
<dbReference type="AlphaFoldDB" id="A0A194VAU3"/>
<keyword evidence="4" id="KW-0479">Metal-binding</keyword>
<dbReference type="SUPFAM" id="SSF48576">
    <property type="entry name" value="Terpenoid synthases"/>
    <property type="match status" value="1"/>
</dbReference>
<evidence type="ECO:0000256" key="2">
    <source>
        <dbReference type="ARBA" id="ARBA00006333"/>
    </source>
</evidence>
<evidence type="ECO:0000256" key="3">
    <source>
        <dbReference type="ARBA" id="ARBA00022842"/>
    </source>
</evidence>
<reference evidence="6" key="1">
    <citation type="submission" date="2014-12" db="EMBL/GenBank/DDBJ databases">
        <title>Genome Sequence of Valsa Canker Pathogens Uncovers a Specific Adaption of Colonization on Woody Bark.</title>
        <authorList>
            <person name="Yin Z."/>
            <person name="Liu H."/>
            <person name="Gao X."/>
            <person name="Li Z."/>
            <person name="Song N."/>
            <person name="Ke X."/>
            <person name="Dai Q."/>
            <person name="Wu Y."/>
            <person name="Sun Y."/>
            <person name="Xu J.-R."/>
            <person name="Kang Z.K."/>
            <person name="Wang L."/>
            <person name="Huang L."/>
        </authorList>
    </citation>
    <scope>NUCLEOTIDE SEQUENCE [LARGE SCALE GENOMIC DNA]</scope>
    <source>
        <strain evidence="6">SXYL134</strain>
    </source>
</reference>
<dbReference type="GO" id="GO:0008299">
    <property type="term" value="P:isoprenoid biosynthetic process"/>
    <property type="evidence" value="ECO:0007669"/>
    <property type="project" value="UniProtKB-ARBA"/>
</dbReference>
<accession>A0A194VAU3</accession>
<dbReference type="InterPro" id="IPR034686">
    <property type="entry name" value="Terpene_cyclase-like_2"/>
</dbReference>
<dbReference type="STRING" id="694573.A0A194VAU3"/>
<keyword evidence="4" id="KW-0456">Lyase</keyword>
<dbReference type="InterPro" id="IPR008949">
    <property type="entry name" value="Isoprenoid_synthase_dom_sf"/>
</dbReference>
<dbReference type="GO" id="GO:0010333">
    <property type="term" value="F:terpene synthase activity"/>
    <property type="evidence" value="ECO:0007669"/>
    <property type="project" value="InterPro"/>
</dbReference>
<dbReference type="EC" id="4.2.3.-" evidence="4"/>
<name>A0A194VAU3_CYTMA</name>
<dbReference type="PANTHER" id="PTHR35201">
    <property type="entry name" value="TERPENE SYNTHASE"/>
    <property type="match status" value="1"/>
</dbReference>
<keyword evidence="6" id="KW-1185">Reference proteome</keyword>
<evidence type="ECO:0000256" key="1">
    <source>
        <dbReference type="ARBA" id="ARBA00001946"/>
    </source>
</evidence>
<evidence type="ECO:0000313" key="5">
    <source>
        <dbReference type="EMBL" id="KUI60988.1"/>
    </source>
</evidence>
<keyword evidence="3 4" id="KW-0460">Magnesium</keyword>
<dbReference type="Gene3D" id="1.10.600.10">
    <property type="entry name" value="Farnesyl Diphosphate Synthase"/>
    <property type="match status" value="1"/>
</dbReference>
<gene>
    <name evidence="5" type="ORF">VP1G_08200</name>
</gene>
<organism evidence="5 6">
    <name type="scientific">Cytospora mali</name>
    <name type="common">Apple Valsa canker fungus</name>
    <name type="synonym">Valsa mali</name>
    <dbReference type="NCBI Taxonomy" id="578113"/>
    <lineage>
        <taxon>Eukaryota</taxon>
        <taxon>Fungi</taxon>
        <taxon>Dikarya</taxon>
        <taxon>Ascomycota</taxon>
        <taxon>Pezizomycotina</taxon>
        <taxon>Sordariomycetes</taxon>
        <taxon>Sordariomycetidae</taxon>
        <taxon>Diaporthales</taxon>
        <taxon>Cytosporaceae</taxon>
        <taxon>Cytospora</taxon>
    </lineage>
</organism>
<protein>
    <recommendedName>
        <fullName evidence="4">Terpene synthase</fullName>
        <ecNumber evidence="4">4.2.3.-</ecNumber>
    </recommendedName>
</protein>
<dbReference type="EMBL" id="KN714764">
    <property type="protein sequence ID" value="KUI60988.1"/>
    <property type="molecule type" value="Genomic_DNA"/>
</dbReference>
<evidence type="ECO:0000256" key="4">
    <source>
        <dbReference type="RuleBase" id="RU366034"/>
    </source>
</evidence>
<dbReference type="OrthoDB" id="6486656at2759"/>
<dbReference type="Pfam" id="PF19086">
    <property type="entry name" value="Terpene_syn_C_2"/>
    <property type="match status" value="1"/>
</dbReference>
<dbReference type="PANTHER" id="PTHR35201:SF4">
    <property type="entry name" value="BETA-PINACENE SYNTHASE-RELATED"/>
    <property type="match status" value="1"/>
</dbReference>
<comment type="similarity">
    <text evidence="2 4">Belongs to the terpene synthase family.</text>
</comment>
<dbReference type="Proteomes" id="UP000078576">
    <property type="component" value="Unassembled WGS sequence"/>
</dbReference>
<sequence length="365" mass="41562">MAQVVFLPDFQGSWKWPRQIHPHFEEIGQESSQWAASFGAFTPKAQEAIDKCNLALLAGLFYPWVTKGKQSLGSPDANDMGQGLLNPSGTDQLRCSNDLNHIFFIFDEHSDKWDPGEVRSQADVIMDALRDPEKPRPEGEWVGGEITRQFWARTKVISTPTFQKRLIDAMEEYLHGTAQQAEDRHRSYIRDIEGYFQIRRKTVGVFPSFNMLEMDMNIPDEVRGNPVIQEIETLGVDLCIIANAKQASGDDQHNIITIVMREKAMDVQQAIDWTAQVHAGMTERFNQLFLQIPRWGGPLDWEVQTFMDGVAHLVGANTQWSYETQRYLGKHGLEVQATRMLRLAPKKCVMGEEIGPIILDDTMLK</sequence>
<proteinExistence type="inferred from homology"/>
<dbReference type="GO" id="GO:0046872">
    <property type="term" value="F:metal ion binding"/>
    <property type="evidence" value="ECO:0007669"/>
    <property type="project" value="UniProtKB-KW"/>
</dbReference>
<comment type="cofactor">
    <cofactor evidence="1 4">
        <name>Mg(2+)</name>
        <dbReference type="ChEBI" id="CHEBI:18420"/>
    </cofactor>
</comment>